<organism evidence="2">
    <name type="scientific">Fagus sylvatica</name>
    <name type="common">Beechnut</name>
    <dbReference type="NCBI Taxonomy" id="28930"/>
    <lineage>
        <taxon>Eukaryota</taxon>
        <taxon>Viridiplantae</taxon>
        <taxon>Streptophyta</taxon>
        <taxon>Embryophyta</taxon>
        <taxon>Tracheophyta</taxon>
        <taxon>Spermatophyta</taxon>
        <taxon>Magnoliopsida</taxon>
        <taxon>eudicotyledons</taxon>
        <taxon>Gunneridae</taxon>
        <taxon>Pentapetalae</taxon>
        <taxon>rosids</taxon>
        <taxon>fabids</taxon>
        <taxon>Fagales</taxon>
        <taxon>Fagaceae</taxon>
        <taxon>Fagus</taxon>
    </lineage>
</organism>
<keyword evidence="1" id="KW-0472">Membrane</keyword>
<sequence length="140" mass="14831">MLTAASSLVQHLLARGIFFTGTGIFFTGAASSSPARAHGSFYTGTIELSLLPLGVCLPSSSLFSLSAFACRHGVAPDQVRPHRICCSAKAHQDSRPIGLPPIWSCFPLAKGEGEGELKLGAPLFFGHMHIKMPPTTVQKL</sequence>
<protein>
    <submittedName>
        <fullName evidence="2">Uncharacterized protein</fullName>
    </submittedName>
</protein>
<dbReference type="EMBL" id="OIVN01002479">
    <property type="protein sequence ID" value="SPD03979.1"/>
    <property type="molecule type" value="Genomic_DNA"/>
</dbReference>
<gene>
    <name evidence="2" type="ORF">FSB_LOCUS31861</name>
</gene>
<proteinExistence type="predicted"/>
<keyword evidence="1" id="KW-0812">Transmembrane</keyword>
<feature type="transmembrane region" description="Helical" evidence="1">
    <location>
        <begin position="12"/>
        <end position="30"/>
    </location>
</feature>
<evidence type="ECO:0000256" key="1">
    <source>
        <dbReference type="SAM" id="Phobius"/>
    </source>
</evidence>
<accession>A0A2N9GX82</accession>
<dbReference type="AlphaFoldDB" id="A0A2N9GX82"/>
<keyword evidence="1" id="KW-1133">Transmembrane helix</keyword>
<evidence type="ECO:0000313" key="2">
    <source>
        <dbReference type="EMBL" id="SPD03979.1"/>
    </source>
</evidence>
<name>A0A2N9GX82_FAGSY</name>
<reference evidence="2" key="1">
    <citation type="submission" date="2018-02" db="EMBL/GenBank/DDBJ databases">
        <authorList>
            <person name="Cohen D.B."/>
            <person name="Kent A.D."/>
        </authorList>
    </citation>
    <scope>NUCLEOTIDE SEQUENCE</scope>
</reference>
<feature type="transmembrane region" description="Helical" evidence="1">
    <location>
        <begin position="50"/>
        <end position="70"/>
    </location>
</feature>